<dbReference type="AlphaFoldDB" id="A0A095TUN1"/>
<evidence type="ECO:0000256" key="7">
    <source>
        <dbReference type="ARBA" id="ARBA00023211"/>
    </source>
</evidence>
<evidence type="ECO:0000256" key="3">
    <source>
        <dbReference type="ARBA" id="ARBA00022692"/>
    </source>
</evidence>
<dbReference type="RefSeq" id="WP_038015697.1">
    <property type="nucleotide sequence ID" value="NZ_JPKR02000005.1"/>
</dbReference>
<feature type="transmembrane region" description="Helical" evidence="8">
    <location>
        <begin position="6"/>
        <end position="28"/>
    </location>
</feature>
<feature type="transmembrane region" description="Helical" evidence="8">
    <location>
        <begin position="135"/>
        <end position="158"/>
    </location>
</feature>
<dbReference type="GO" id="GO:0005886">
    <property type="term" value="C:plasma membrane"/>
    <property type="evidence" value="ECO:0007669"/>
    <property type="project" value="UniProtKB-SubCell"/>
</dbReference>
<keyword evidence="1 8" id="KW-0813">Transport</keyword>
<evidence type="ECO:0000313" key="10">
    <source>
        <dbReference type="Proteomes" id="UP000029577"/>
    </source>
</evidence>
<comment type="function">
    <text evidence="8">Probably functions as a manganese efflux pump.</text>
</comment>
<dbReference type="GO" id="GO:0005384">
    <property type="term" value="F:manganese ion transmembrane transporter activity"/>
    <property type="evidence" value="ECO:0007669"/>
    <property type="project" value="UniProtKB-UniRule"/>
</dbReference>
<evidence type="ECO:0000256" key="1">
    <source>
        <dbReference type="ARBA" id="ARBA00022448"/>
    </source>
</evidence>
<dbReference type="InterPro" id="IPR022929">
    <property type="entry name" value="Put_MntP"/>
</dbReference>
<organism evidence="9 10">
    <name type="scientific">Tatumella morbirosei</name>
    <dbReference type="NCBI Taxonomy" id="642227"/>
    <lineage>
        <taxon>Bacteria</taxon>
        <taxon>Pseudomonadati</taxon>
        <taxon>Pseudomonadota</taxon>
        <taxon>Gammaproteobacteria</taxon>
        <taxon>Enterobacterales</taxon>
        <taxon>Erwiniaceae</taxon>
        <taxon>Tatumella</taxon>
    </lineage>
</organism>
<feature type="transmembrane region" description="Helical" evidence="8">
    <location>
        <begin position="165"/>
        <end position="183"/>
    </location>
</feature>
<evidence type="ECO:0000256" key="6">
    <source>
        <dbReference type="ARBA" id="ARBA00023136"/>
    </source>
</evidence>
<dbReference type="HAMAP" id="MF_01521">
    <property type="entry name" value="MntP_pump"/>
    <property type="match status" value="1"/>
</dbReference>
<feature type="transmembrane region" description="Helical" evidence="8">
    <location>
        <begin position="67"/>
        <end position="86"/>
    </location>
</feature>
<dbReference type="Pfam" id="PF02659">
    <property type="entry name" value="Mntp"/>
    <property type="match status" value="1"/>
</dbReference>
<dbReference type="NCBIfam" id="NF008546">
    <property type="entry name" value="PRK11469.1"/>
    <property type="match status" value="1"/>
</dbReference>
<keyword evidence="2 8" id="KW-1003">Cell membrane</keyword>
<dbReference type="EMBL" id="JPKR02000005">
    <property type="protein sequence ID" value="KGD80279.1"/>
    <property type="molecule type" value="Genomic_DNA"/>
</dbReference>
<feature type="transmembrane region" description="Helical" evidence="8">
    <location>
        <begin position="107"/>
        <end position="129"/>
    </location>
</feature>
<keyword evidence="4 8" id="KW-1133">Transmembrane helix</keyword>
<evidence type="ECO:0000256" key="5">
    <source>
        <dbReference type="ARBA" id="ARBA00023065"/>
    </source>
</evidence>
<keyword evidence="5 8" id="KW-0406">Ion transport</keyword>
<dbReference type="InterPro" id="IPR003810">
    <property type="entry name" value="Mntp/YtaF"/>
</dbReference>
<keyword evidence="6 8" id="KW-0472">Membrane</keyword>
<dbReference type="OrthoDB" id="9811590at2"/>
<reference evidence="9" key="1">
    <citation type="submission" date="2014-12" db="EMBL/GenBank/DDBJ databases">
        <title>The draft genome of the Tatumella morbirosei type strain, LMG23360T isolated from pineapple rot.</title>
        <authorList>
            <person name="Smits T.H."/>
            <person name="Palmer M."/>
            <person name="Venter S.N."/>
            <person name="Duffy B."/>
            <person name="Steenkamp E.T."/>
            <person name="Chan W.Y."/>
            <person name="Coutinho T.A."/>
            <person name="Coetzee M.P."/>
            <person name="De Maayer P."/>
        </authorList>
    </citation>
    <scope>NUCLEOTIDE SEQUENCE [LARGE SCALE GENOMIC DNA]</scope>
    <source>
        <strain evidence="9">LMG 23360</strain>
    </source>
</reference>
<dbReference type="PANTHER" id="PTHR35529">
    <property type="entry name" value="MANGANESE EFFLUX PUMP MNTP-RELATED"/>
    <property type="match status" value="1"/>
</dbReference>
<keyword evidence="7 8" id="KW-0464">Manganese</keyword>
<dbReference type="STRING" id="642227.HA49_01025"/>
<evidence type="ECO:0000256" key="2">
    <source>
        <dbReference type="ARBA" id="ARBA00022475"/>
    </source>
</evidence>
<sequence>MDVITTIILAFGMSMDAFAAALGKGATLKKPGIKEAFRTGFIFGGIEMLTPLIGWGIGLAASKYVMAWDHWIAFILLSVLGGRMVIGGFRQGAADECIAPERHGFMVLAMTAVATSLDALAVGVGLAFLQVNIVVTAFAIGAATTIMATTGVLVGRFIGPLLGKWAEVLGGVVLVGIGCTILVEHLGLLS</sequence>
<evidence type="ECO:0000313" key="9">
    <source>
        <dbReference type="EMBL" id="KGD80279.1"/>
    </source>
</evidence>
<evidence type="ECO:0000256" key="4">
    <source>
        <dbReference type="ARBA" id="ARBA00022989"/>
    </source>
</evidence>
<comment type="subcellular location">
    <subcellularLocation>
        <location evidence="8">Cell membrane</location>
        <topology evidence="8">Multi-pass membrane protein</topology>
    </subcellularLocation>
</comment>
<keyword evidence="3 8" id="KW-0812">Transmembrane</keyword>
<gene>
    <name evidence="8" type="primary">mntP</name>
    <name evidence="9" type="ORF">HA49_01025</name>
</gene>
<proteinExistence type="inferred from homology"/>
<dbReference type="PANTHER" id="PTHR35529:SF1">
    <property type="entry name" value="MANGANESE EFFLUX PUMP MNTP-RELATED"/>
    <property type="match status" value="1"/>
</dbReference>
<accession>A0A095TUN1</accession>
<comment type="similarity">
    <text evidence="8">Belongs to the MntP (TC 9.B.29) family.</text>
</comment>
<comment type="caution">
    <text evidence="9">The sequence shown here is derived from an EMBL/GenBank/DDBJ whole genome shotgun (WGS) entry which is preliminary data.</text>
</comment>
<keyword evidence="10" id="KW-1185">Reference proteome</keyword>
<name>A0A095TUN1_9GAMM</name>
<dbReference type="Proteomes" id="UP000029577">
    <property type="component" value="Unassembled WGS sequence"/>
</dbReference>
<evidence type="ECO:0000256" key="8">
    <source>
        <dbReference type="HAMAP-Rule" id="MF_01521"/>
    </source>
</evidence>
<protein>
    <recommendedName>
        <fullName evidence="8">Putative manganese efflux pump MntP</fullName>
    </recommendedName>
</protein>
<feature type="transmembrane region" description="Helical" evidence="8">
    <location>
        <begin position="40"/>
        <end position="61"/>
    </location>
</feature>
<dbReference type="eggNOG" id="COG1971">
    <property type="taxonomic scope" value="Bacteria"/>
</dbReference>